<dbReference type="SMART" id="SM00091">
    <property type="entry name" value="PAS"/>
    <property type="match status" value="2"/>
</dbReference>
<dbReference type="InterPro" id="IPR004358">
    <property type="entry name" value="Sig_transdc_His_kin-like_C"/>
</dbReference>
<evidence type="ECO:0000313" key="10">
    <source>
        <dbReference type="EMBL" id="BBE20549.1"/>
    </source>
</evidence>
<dbReference type="InterPro" id="IPR001789">
    <property type="entry name" value="Sig_transdc_resp-reg_receiver"/>
</dbReference>
<dbReference type="Gene3D" id="3.30.565.10">
    <property type="entry name" value="Histidine kinase-like ATPase, C-terminal domain"/>
    <property type="match status" value="1"/>
</dbReference>
<feature type="domain" description="PAS" evidence="8">
    <location>
        <begin position="294"/>
        <end position="330"/>
    </location>
</feature>
<dbReference type="Gene3D" id="1.10.287.130">
    <property type="match status" value="1"/>
</dbReference>
<reference evidence="10" key="1">
    <citation type="journal article" date="2020" name="Int. J. Syst. Evol. Microbiol.">
        <title>Aquipluma nitroreducens gen. nov. sp. nov., a novel facultatively anaerobic bacterium isolated from a freshwater lake.</title>
        <authorList>
            <person name="Watanabe M."/>
            <person name="Kojima H."/>
            <person name="Fukui M."/>
        </authorList>
    </citation>
    <scope>NUCLEOTIDE SEQUENCE</scope>
    <source>
        <strain evidence="10">MeG22</strain>
    </source>
</reference>
<feature type="coiled-coil region" evidence="5">
    <location>
        <begin position="131"/>
        <end position="170"/>
    </location>
</feature>
<evidence type="ECO:0000313" key="11">
    <source>
        <dbReference type="Proteomes" id="UP001193389"/>
    </source>
</evidence>
<dbReference type="PANTHER" id="PTHR43065:SF42">
    <property type="entry name" value="TWO-COMPONENT SENSOR PPRA"/>
    <property type="match status" value="1"/>
</dbReference>
<evidence type="ECO:0000256" key="1">
    <source>
        <dbReference type="ARBA" id="ARBA00000085"/>
    </source>
</evidence>
<feature type="domain" description="PAC" evidence="9">
    <location>
        <begin position="366"/>
        <end position="418"/>
    </location>
</feature>
<evidence type="ECO:0000259" key="6">
    <source>
        <dbReference type="PROSITE" id="PS50109"/>
    </source>
</evidence>
<dbReference type="InterPro" id="IPR000700">
    <property type="entry name" value="PAS-assoc_C"/>
</dbReference>
<feature type="modified residue" description="4-aspartylphosphate" evidence="4">
    <location>
        <position position="57"/>
    </location>
</feature>
<dbReference type="GO" id="GO:0000155">
    <property type="term" value="F:phosphorelay sensor kinase activity"/>
    <property type="evidence" value="ECO:0007669"/>
    <property type="project" value="InterPro"/>
</dbReference>
<dbReference type="SUPFAM" id="SSF47384">
    <property type="entry name" value="Homodimeric domain of signal transducing histidine kinase"/>
    <property type="match status" value="1"/>
</dbReference>
<feature type="domain" description="Response regulatory" evidence="7">
    <location>
        <begin position="8"/>
        <end position="125"/>
    </location>
</feature>
<dbReference type="PROSITE" id="PS50110">
    <property type="entry name" value="RESPONSE_REGULATORY"/>
    <property type="match status" value="1"/>
</dbReference>
<dbReference type="PRINTS" id="PR00344">
    <property type="entry name" value="BCTRLSENSOR"/>
</dbReference>
<comment type="catalytic activity">
    <reaction evidence="1">
        <text>ATP + protein L-histidine = ADP + protein N-phospho-L-histidine.</text>
        <dbReference type="EC" id="2.7.13.3"/>
    </reaction>
</comment>
<dbReference type="InterPro" id="IPR000014">
    <property type="entry name" value="PAS"/>
</dbReference>
<evidence type="ECO:0000256" key="4">
    <source>
        <dbReference type="PROSITE-ProRule" id="PRU00169"/>
    </source>
</evidence>
<feature type="domain" description="Histidine kinase" evidence="6">
    <location>
        <begin position="431"/>
        <end position="654"/>
    </location>
</feature>
<dbReference type="PROSITE" id="PS50109">
    <property type="entry name" value="HIS_KIN"/>
    <property type="match status" value="1"/>
</dbReference>
<dbReference type="Pfam" id="PF00072">
    <property type="entry name" value="Response_reg"/>
    <property type="match status" value="1"/>
</dbReference>
<evidence type="ECO:0000256" key="2">
    <source>
        <dbReference type="ARBA" id="ARBA00012438"/>
    </source>
</evidence>
<gene>
    <name evidence="10" type="ORF">AQPE_4743</name>
</gene>
<dbReference type="EC" id="2.7.13.3" evidence="2"/>
<dbReference type="InterPro" id="IPR003661">
    <property type="entry name" value="HisK_dim/P_dom"/>
</dbReference>
<dbReference type="SUPFAM" id="SSF55785">
    <property type="entry name" value="PYP-like sensor domain (PAS domain)"/>
    <property type="match status" value="2"/>
</dbReference>
<dbReference type="CDD" id="cd00082">
    <property type="entry name" value="HisKA"/>
    <property type="match status" value="1"/>
</dbReference>
<keyword evidence="11" id="KW-1185">Reference proteome</keyword>
<dbReference type="SUPFAM" id="SSF52172">
    <property type="entry name" value="CheY-like"/>
    <property type="match status" value="1"/>
</dbReference>
<name>A0A5K7SGD7_9BACT</name>
<evidence type="ECO:0000259" key="8">
    <source>
        <dbReference type="PROSITE" id="PS50112"/>
    </source>
</evidence>
<protein>
    <recommendedName>
        <fullName evidence="2">histidine kinase</fullName>
        <ecNumber evidence="2">2.7.13.3</ecNumber>
    </recommendedName>
</protein>
<dbReference type="SMART" id="SM00448">
    <property type="entry name" value="REC"/>
    <property type="match status" value="1"/>
</dbReference>
<dbReference type="InterPro" id="IPR036097">
    <property type="entry name" value="HisK_dim/P_sf"/>
</dbReference>
<dbReference type="InterPro" id="IPR005467">
    <property type="entry name" value="His_kinase_dom"/>
</dbReference>
<dbReference type="KEGG" id="anf:AQPE_4743"/>
<dbReference type="Pfam" id="PF13426">
    <property type="entry name" value="PAS_9"/>
    <property type="match status" value="2"/>
</dbReference>
<evidence type="ECO:0000256" key="3">
    <source>
        <dbReference type="ARBA" id="ARBA00022553"/>
    </source>
</evidence>
<dbReference type="EMBL" id="AP018694">
    <property type="protein sequence ID" value="BBE20549.1"/>
    <property type="molecule type" value="Genomic_DNA"/>
</dbReference>
<dbReference type="CDD" id="cd00130">
    <property type="entry name" value="PAS"/>
    <property type="match status" value="1"/>
</dbReference>
<evidence type="ECO:0000259" key="9">
    <source>
        <dbReference type="PROSITE" id="PS50113"/>
    </source>
</evidence>
<evidence type="ECO:0000256" key="5">
    <source>
        <dbReference type="SAM" id="Coils"/>
    </source>
</evidence>
<dbReference type="SUPFAM" id="SSF55874">
    <property type="entry name" value="ATPase domain of HSP90 chaperone/DNA topoisomerase II/histidine kinase"/>
    <property type="match status" value="1"/>
</dbReference>
<keyword evidence="10" id="KW-0808">Transferase</keyword>
<dbReference type="InterPro" id="IPR035965">
    <property type="entry name" value="PAS-like_dom_sf"/>
</dbReference>
<dbReference type="NCBIfam" id="TIGR00229">
    <property type="entry name" value="sensory_box"/>
    <property type="match status" value="2"/>
</dbReference>
<dbReference type="PANTHER" id="PTHR43065">
    <property type="entry name" value="SENSOR HISTIDINE KINASE"/>
    <property type="match status" value="1"/>
</dbReference>
<proteinExistence type="predicted"/>
<dbReference type="PROSITE" id="PS50113">
    <property type="entry name" value="PAC"/>
    <property type="match status" value="1"/>
</dbReference>
<dbReference type="AlphaFoldDB" id="A0A5K7SGD7"/>
<keyword evidence="10" id="KW-0418">Kinase</keyword>
<sequence length="665" mass="75313">MLNNEISKILIVDDNSFYLSVLKTILKDVDANIYLATSGKEALSLLNENNFALAVLDIQMPEMDGFELAGNIRNLPNRDLLPIIFLTAYSSDEIQMFKGYDNGAIDYLTKPVNKTIFISKVRIFLELDRQKRNLIASKESLQESKIELEKKQIEMKLQNEALRLAQTETEESRKKYFKLYDLAPIGYCTINVKGSILEINLIGSKLLGNEFNKLIDLNLKEFVARESHSTLKKFLGNVFENKEHTGCEVKLKPTSGKSVYVYLKGAMIDENQKCLLSMTDITELKEAQMALIESEELYHSLLKTSPDGIIITDLEGKIIEASDVAKELAGCKTVIEGMHFMNFIPEKSQDDLTKICKTTLTHGMIQNFEIALKRIDQTEFFGEISTTQIKGNDGEIKAFMSVIRDISERKLIEKQLRHTERMTGIGELATGMAHEINQPLNTISLIIDNIVYSIDAKTITEDYLKTKINKVFDNITRIRKIIDHVRTFSRDQDDFVQADFEINASIQNCISMISEQFSHKEIDLTFHPFKNIPTLSGNAYRFEQVILNMLVNAKDAIEEKKKRNCGKFKKRVEISTALQNNIILVEIKDNGIGISQENIDKVLLPFFTTKEPGKGTGLGLSISYGIIKELGGEIEIQSNPKTGTIIALKIPIQDFMNKKNTFSHV</sequence>
<dbReference type="InterPro" id="IPR036890">
    <property type="entry name" value="HATPase_C_sf"/>
</dbReference>
<keyword evidence="5" id="KW-0175">Coiled coil</keyword>
<evidence type="ECO:0000259" key="7">
    <source>
        <dbReference type="PROSITE" id="PS50110"/>
    </source>
</evidence>
<keyword evidence="3 4" id="KW-0597">Phosphoprotein</keyword>
<dbReference type="InterPro" id="IPR003594">
    <property type="entry name" value="HATPase_dom"/>
</dbReference>
<dbReference type="Pfam" id="PF02518">
    <property type="entry name" value="HATPase_c"/>
    <property type="match status" value="1"/>
</dbReference>
<dbReference type="Proteomes" id="UP001193389">
    <property type="component" value="Chromosome"/>
</dbReference>
<dbReference type="Gene3D" id="3.30.450.20">
    <property type="entry name" value="PAS domain"/>
    <property type="match status" value="2"/>
</dbReference>
<organism evidence="10 11">
    <name type="scientific">Aquipluma nitroreducens</name>
    <dbReference type="NCBI Taxonomy" id="2010828"/>
    <lineage>
        <taxon>Bacteria</taxon>
        <taxon>Pseudomonadati</taxon>
        <taxon>Bacteroidota</taxon>
        <taxon>Bacteroidia</taxon>
        <taxon>Marinilabiliales</taxon>
        <taxon>Prolixibacteraceae</taxon>
        <taxon>Aquipluma</taxon>
    </lineage>
</organism>
<dbReference type="PROSITE" id="PS50112">
    <property type="entry name" value="PAS"/>
    <property type="match status" value="2"/>
</dbReference>
<dbReference type="InterPro" id="IPR011006">
    <property type="entry name" value="CheY-like_superfamily"/>
</dbReference>
<accession>A0A5K7SGD7</accession>
<dbReference type="RefSeq" id="WP_318348691.1">
    <property type="nucleotide sequence ID" value="NZ_AP018694.1"/>
</dbReference>
<dbReference type="Gene3D" id="3.40.50.2300">
    <property type="match status" value="1"/>
</dbReference>
<feature type="domain" description="PAS" evidence="8">
    <location>
        <begin position="172"/>
        <end position="242"/>
    </location>
</feature>
<dbReference type="SMART" id="SM00387">
    <property type="entry name" value="HATPase_c"/>
    <property type="match status" value="1"/>
</dbReference>